<dbReference type="InterPro" id="IPR001497">
    <property type="entry name" value="MethylDNA_cys_MeTrfase_AS"/>
</dbReference>
<dbReference type="InterPro" id="IPR014048">
    <property type="entry name" value="MethylDNA_cys_MeTrfase_DNA-bd"/>
</dbReference>
<evidence type="ECO:0000313" key="9">
    <source>
        <dbReference type="EMBL" id="OHA13767.1"/>
    </source>
</evidence>
<dbReference type="NCBIfam" id="TIGR00589">
    <property type="entry name" value="ogt"/>
    <property type="match status" value="1"/>
</dbReference>
<dbReference type="PROSITE" id="PS00374">
    <property type="entry name" value="MGMT"/>
    <property type="match status" value="1"/>
</dbReference>
<dbReference type="PANTHER" id="PTHR10815">
    <property type="entry name" value="METHYLATED-DNA--PROTEIN-CYSTEINE METHYLTRANSFERASE"/>
    <property type="match status" value="1"/>
</dbReference>
<name>A0A1G2LQ87_9BACT</name>
<keyword evidence="5" id="KW-0234">DNA repair</keyword>
<gene>
    <name evidence="9" type="ORF">A2909_01980</name>
</gene>
<evidence type="ECO:0000256" key="2">
    <source>
        <dbReference type="ARBA" id="ARBA00022603"/>
    </source>
</evidence>
<evidence type="ECO:0000256" key="3">
    <source>
        <dbReference type="ARBA" id="ARBA00022679"/>
    </source>
</evidence>
<evidence type="ECO:0000256" key="6">
    <source>
        <dbReference type="ARBA" id="ARBA00049348"/>
    </source>
</evidence>
<dbReference type="EMBL" id="MHQZ01000024">
    <property type="protein sequence ID" value="OHA13767.1"/>
    <property type="molecule type" value="Genomic_DNA"/>
</dbReference>
<comment type="catalytic activity">
    <reaction evidence="6">
        <text>a 6-O-methyl-2'-deoxyguanosine in DNA + L-cysteinyl-[protein] = S-methyl-L-cysteinyl-[protein] + a 2'-deoxyguanosine in DNA</text>
        <dbReference type="Rhea" id="RHEA:24000"/>
        <dbReference type="Rhea" id="RHEA-COMP:10131"/>
        <dbReference type="Rhea" id="RHEA-COMP:10132"/>
        <dbReference type="Rhea" id="RHEA-COMP:11367"/>
        <dbReference type="Rhea" id="RHEA-COMP:11368"/>
        <dbReference type="ChEBI" id="CHEBI:29950"/>
        <dbReference type="ChEBI" id="CHEBI:82612"/>
        <dbReference type="ChEBI" id="CHEBI:85445"/>
        <dbReference type="ChEBI" id="CHEBI:85448"/>
        <dbReference type="EC" id="2.1.1.63"/>
    </reaction>
</comment>
<evidence type="ECO:0000259" key="8">
    <source>
        <dbReference type="Pfam" id="PF01035"/>
    </source>
</evidence>
<dbReference type="CDD" id="cd06445">
    <property type="entry name" value="ATase"/>
    <property type="match status" value="1"/>
</dbReference>
<feature type="compositionally biased region" description="Basic and acidic residues" evidence="7">
    <location>
        <begin position="59"/>
        <end position="69"/>
    </location>
</feature>
<keyword evidence="3" id="KW-0808">Transferase</keyword>
<dbReference type="SUPFAM" id="SSF46767">
    <property type="entry name" value="Methylated DNA-protein cysteine methyltransferase, C-terminal domain"/>
    <property type="match status" value="1"/>
</dbReference>
<dbReference type="Gene3D" id="1.10.10.10">
    <property type="entry name" value="Winged helix-like DNA-binding domain superfamily/Winged helix DNA-binding domain"/>
    <property type="match status" value="1"/>
</dbReference>
<keyword evidence="2" id="KW-0489">Methyltransferase</keyword>
<feature type="domain" description="Methylated-DNA-[protein]-cysteine S-methyltransferase DNA binding" evidence="8">
    <location>
        <begin position="6"/>
        <end position="83"/>
    </location>
</feature>
<dbReference type="PANTHER" id="PTHR10815:SF5">
    <property type="entry name" value="METHYLATED-DNA--PROTEIN-CYSTEINE METHYLTRANSFERASE"/>
    <property type="match status" value="1"/>
</dbReference>
<protein>
    <recommendedName>
        <fullName evidence="8">Methylated-DNA-[protein]-cysteine S-methyltransferase DNA binding domain-containing protein</fullName>
    </recommendedName>
</protein>
<organism evidence="9 10">
    <name type="scientific">Candidatus Tagabacteria bacterium RIFCSPLOWO2_01_FULL_39_11</name>
    <dbReference type="NCBI Taxonomy" id="1802295"/>
    <lineage>
        <taxon>Bacteria</taxon>
        <taxon>Candidatus Tagaibacteriota</taxon>
    </lineage>
</organism>
<evidence type="ECO:0000256" key="1">
    <source>
        <dbReference type="ARBA" id="ARBA00001286"/>
    </source>
</evidence>
<dbReference type="Proteomes" id="UP000178302">
    <property type="component" value="Unassembled WGS sequence"/>
</dbReference>
<dbReference type="InterPro" id="IPR036217">
    <property type="entry name" value="MethylDNA_cys_MeTrfase_DNAb"/>
</dbReference>
<evidence type="ECO:0000256" key="7">
    <source>
        <dbReference type="SAM" id="MobiDB-lite"/>
    </source>
</evidence>
<accession>A0A1G2LQ87</accession>
<keyword evidence="4" id="KW-0227">DNA damage</keyword>
<evidence type="ECO:0000256" key="4">
    <source>
        <dbReference type="ARBA" id="ARBA00022763"/>
    </source>
</evidence>
<evidence type="ECO:0000313" key="10">
    <source>
        <dbReference type="Proteomes" id="UP000178302"/>
    </source>
</evidence>
<dbReference type="Pfam" id="PF01035">
    <property type="entry name" value="DNA_binding_1"/>
    <property type="match status" value="1"/>
</dbReference>
<feature type="compositionally biased region" description="Basic and acidic residues" evidence="7">
    <location>
        <begin position="79"/>
        <end position="93"/>
    </location>
</feature>
<comment type="catalytic activity">
    <reaction evidence="1">
        <text>a 4-O-methyl-thymidine in DNA + L-cysteinyl-[protein] = a thymidine in DNA + S-methyl-L-cysteinyl-[protein]</text>
        <dbReference type="Rhea" id="RHEA:53428"/>
        <dbReference type="Rhea" id="RHEA-COMP:10131"/>
        <dbReference type="Rhea" id="RHEA-COMP:10132"/>
        <dbReference type="Rhea" id="RHEA-COMP:13555"/>
        <dbReference type="Rhea" id="RHEA-COMP:13556"/>
        <dbReference type="ChEBI" id="CHEBI:29950"/>
        <dbReference type="ChEBI" id="CHEBI:82612"/>
        <dbReference type="ChEBI" id="CHEBI:137386"/>
        <dbReference type="ChEBI" id="CHEBI:137387"/>
        <dbReference type="EC" id="2.1.1.63"/>
    </reaction>
</comment>
<dbReference type="GO" id="GO:0032259">
    <property type="term" value="P:methylation"/>
    <property type="evidence" value="ECO:0007669"/>
    <property type="project" value="UniProtKB-KW"/>
</dbReference>
<dbReference type="AlphaFoldDB" id="A0A1G2LQ87"/>
<comment type="caution">
    <text evidence="9">The sequence shown here is derived from an EMBL/GenBank/DDBJ whole genome shotgun (WGS) entry which is preliminary data.</text>
</comment>
<sequence>MEILSFRKKVLNIVREIPCGETIAYKEVAEKAGKPKAYRAVGNILNKNCDPKIPCHRVIRSDGKPDRYNRGAAKKKKLLREERGGRDDQMDFD</sequence>
<proteinExistence type="predicted"/>
<evidence type="ECO:0000256" key="5">
    <source>
        <dbReference type="ARBA" id="ARBA00023204"/>
    </source>
</evidence>
<reference evidence="9 10" key="1">
    <citation type="journal article" date="2016" name="Nat. Commun.">
        <title>Thousands of microbial genomes shed light on interconnected biogeochemical processes in an aquifer system.</title>
        <authorList>
            <person name="Anantharaman K."/>
            <person name="Brown C.T."/>
            <person name="Hug L.A."/>
            <person name="Sharon I."/>
            <person name="Castelle C.J."/>
            <person name="Probst A.J."/>
            <person name="Thomas B.C."/>
            <person name="Singh A."/>
            <person name="Wilkins M.J."/>
            <person name="Karaoz U."/>
            <person name="Brodie E.L."/>
            <person name="Williams K.H."/>
            <person name="Hubbard S.S."/>
            <person name="Banfield J.F."/>
        </authorList>
    </citation>
    <scope>NUCLEOTIDE SEQUENCE [LARGE SCALE GENOMIC DNA]</scope>
</reference>
<dbReference type="InterPro" id="IPR036388">
    <property type="entry name" value="WH-like_DNA-bd_sf"/>
</dbReference>
<feature type="region of interest" description="Disordered" evidence="7">
    <location>
        <begin position="58"/>
        <end position="93"/>
    </location>
</feature>
<dbReference type="GO" id="GO:0006281">
    <property type="term" value="P:DNA repair"/>
    <property type="evidence" value="ECO:0007669"/>
    <property type="project" value="UniProtKB-KW"/>
</dbReference>
<dbReference type="GO" id="GO:0003908">
    <property type="term" value="F:methylated-DNA-[protein]-cysteine S-methyltransferase activity"/>
    <property type="evidence" value="ECO:0007669"/>
    <property type="project" value="UniProtKB-EC"/>
</dbReference>